<reference evidence="2 3" key="1">
    <citation type="submission" date="2013-02" db="EMBL/GenBank/DDBJ databases">
        <title>The Genome Sequence of Acinetobacter sp. NIPH 758.</title>
        <authorList>
            <consortium name="The Broad Institute Genome Sequencing Platform"/>
            <consortium name="The Broad Institute Genome Sequencing Center for Infectious Disease"/>
            <person name="Cerqueira G."/>
            <person name="Feldgarden M."/>
            <person name="Courvalin P."/>
            <person name="Perichon B."/>
            <person name="Grillot-Courvalin C."/>
            <person name="Clermont D."/>
            <person name="Rocha E."/>
            <person name="Yoon E.-J."/>
            <person name="Nemec A."/>
            <person name="Walker B."/>
            <person name="Young S.K."/>
            <person name="Zeng Q."/>
            <person name="Gargeya S."/>
            <person name="Fitzgerald M."/>
            <person name="Haas B."/>
            <person name="Abouelleil A."/>
            <person name="Alvarado L."/>
            <person name="Arachchi H.M."/>
            <person name="Berlin A.M."/>
            <person name="Chapman S.B."/>
            <person name="Dewar J."/>
            <person name="Goldberg J."/>
            <person name="Griggs A."/>
            <person name="Gujja S."/>
            <person name="Hansen M."/>
            <person name="Howarth C."/>
            <person name="Imamovic A."/>
            <person name="Larimer J."/>
            <person name="McCowan C."/>
            <person name="Murphy C."/>
            <person name="Neiman D."/>
            <person name="Pearson M."/>
            <person name="Priest M."/>
            <person name="Roberts A."/>
            <person name="Saif S."/>
            <person name="Shea T."/>
            <person name="Sisk P."/>
            <person name="Sykes S."/>
            <person name="Wortman J."/>
            <person name="Nusbaum C."/>
            <person name="Birren B."/>
        </authorList>
    </citation>
    <scope>NUCLEOTIDE SEQUENCE [LARGE SCALE GENOMIC DNA]</scope>
    <source>
        <strain evidence="2 3">NIPH 758</strain>
    </source>
</reference>
<dbReference type="Proteomes" id="UP000013049">
    <property type="component" value="Unassembled WGS sequence"/>
</dbReference>
<proteinExistence type="predicted"/>
<evidence type="ECO:0000313" key="2">
    <source>
        <dbReference type="EMBL" id="ENU91432.1"/>
    </source>
</evidence>
<dbReference type="PATRIC" id="fig|1217712.3.peg.2432"/>
<evidence type="ECO:0008006" key="4">
    <source>
        <dbReference type="Google" id="ProtNLM"/>
    </source>
</evidence>
<keyword evidence="1" id="KW-1133">Transmembrane helix</keyword>
<organism evidence="2 3">
    <name type="scientific">Acinetobacter vivianii</name>
    <dbReference type="NCBI Taxonomy" id="1776742"/>
    <lineage>
        <taxon>Bacteria</taxon>
        <taxon>Pseudomonadati</taxon>
        <taxon>Pseudomonadota</taxon>
        <taxon>Gammaproteobacteria</taxon>
        <taxon>Moraxellales</taxon>
        <taxon>Moraxellaceae</taxon>
        <taxon>Acinetobacter</taxon>
    </lineage>
</organism>
<accession>N8W7T7</accession>
<sequence>MKSSFRQHLLKWRASLGVVTLLCLLWHIFLPTMVHTGIVPALYAMPSHCQVTVIQNASLMTQTHADHQSHAMHDMHHTQQLQSSKHAHLSDHAQEVFALASQIMKHCPLCTHGLDAAVLIPLIAFIFIFLLAWFSRVRCLCYSWTEDLHIPRIFYIFPTKQAPPLTL</sequence>
<dbReference type="HOGENOM" id="CLU_1615464_0_0_6"/>
<comment type="caution">
    <text evidence="2">The sequence shown here is derived from an EMBL/GenBank/DDBJ whole genome shotgun (WGS) entry which is preliminary data.</text>
</comment>
<dbReference type="eggNOG" id="ENOG5033ZB1">
    <property type="taxonomic scope" value="Bacteria"/>
</dbReference>
<protein>
    <recommendedName>
        <fullName evidence="4">DUF2946 domain-containing protein</fullName>
    </recommendedName>
</protein>
<keyword evidence="1" id="KW-0812">Transmembrane</keyword>
<feature type="transmembrane region" description="Helical" evidence="1">
    <location>
        <begin position="116"/>
        <end position="134"/>
    </location>
</feature>
<dbReference type="AlphaFoldDB" id="N8W7T7"/>
<evidence type="ECO:0000313" key="3">
    <source>
        <dbReference type="Proteomes" id="UP000013049"/>
    </source>
</evidence>
<dbReference type="EMBL" id="APPC01000018">
    <property type="protein sequence ID" value="ENU91432.1"/>
    <property type="molecule type" value="Genomic_DNA"/>
</dbReference>
<dbReference type="RefSeq" id="WP_004772076.1">
    <property type="nucleotide sequence ID" value="NZ_KB849357.1"/>
</dbReference>
<name>N8W7T7_9GAMM</name>
<gene>
    <name evidence="2" type="ORF">F971_02524</name>
</gene>
<evidence type="ECO:0000256" key="1">
    <source>
        <dbReference type="SAM" id="Phobius"/>
    </source>
</evidence>
<keyword evidence="1" id="KW-0472">Membrane</keyword>